<reference evidence="1 2" key="1">
    <citation type="submission" date="2023-05" db="EMBL/GenBank/DDBJ databases">
        <title>B98-5 Cell Line De Novo Hybrid Assembly: An Optical Mapping Approach.</title>
        <authorList>
            <person name="Kananen K."/>
            <person name="Auerbach J.A."/>
            <person name="Kautto E."/>
            <person name="Blachly J.S."/>
        </authorList>
    </citation>
    <scope>NUCLEOTIDE SEQUENCE [LARGE SCALE GENOMIC DNA]</scope>
    <source>
        <strain evidence="1">B95-8</strain>
        <tissue evidence="1">Cell line</tissue>
    </source>
</reference>
<name>A0ABQ9VT31_SAGOE</name>
<dbReference type="Proteomes" id="UP001266305">
    <property type="component" value="Unassembled WGS sequence"/>
</dbReference>
<gene>
    <name evidence="1" type="ORF">P7K49_012281</name>
</gene>
<dbReference type="EMBL" id="JASSZA010000005">
    <property type="protein sequence ID" value="KAK2112534.1"/>
    <property type="molecule type" value="Genomic_DNA"/>
</dbReference>
<comment type="caution">
    <text evidence="1">The sequence shown here is derived from an EMBL/GenBank/DDBJ whole genome shotgun (WGS) entry which is preliminary data.</text>
</comment>
<sequence length="281" mass="30098">MQCMLHLPKIARATPCVDSVGEGPQFHVNKIARAPTLYGQGSGQGCQDPRPACIRSLGPLSHVDKIVEKVAKAPAPHAQGRWGPCPAWMRSWTMSCPHPPTPLRVCARGHCVDKLMVLCPTSQCHRPCPALLSKDRVMGTHLPKIAGHGRGTQRGTTPGEQSVCQEPMLVCLAAGQRLERWRNCLEFLAEPEVPHTSATSTLCLGASLLRALAPSSTHQDSLPSGTGSVFSLPACSSSVISCPSTVTWPAHVAAPPQAFHLVFLCSPFPVPAILHCPRPHR</sequence>
<organism evidence="1 2">
    <name type="scientific">Saguinus oedipus</name>
    <name type="common">Cotton-top tamarin</name>
    <name type="synonym">Oedipomidas oedipus</name>
    <dbReference type="NCBI Taxonomy" id="9490"/>
    <lineage>
        <taxon>Eukaryota</taxon>
        <taxon>Metazoa</taxon>
        <taxon>Chordata</taxon>
        <taxon>Craniata</taxon>
        <taxon>Vertebrata</taxon>
        <taxon>Euteleostomi</taxon>
        <taxon>Mammalia</taxon>
        <taxon>Eutheria</taxon>
        <taxon>Euarchontoglires</taxon>
        <taxon>Primates</taxon>
        <taxon>Haplorrhini</taxon>
        <taxon>Platyrrhini</taxon>
        <taxon>Cebidae</taxon>
        <taxon>Callitrichinae</taxon>
        <taxon>Saguinus</taxon>
    </lineage>
</organism>
<evidence type="ECO:0000313" key="1">
    <source>
        <dbReference type="EMBL" id="KAK2112534.1"/>
    </source>
</evidence>
<protein>
    <submittedName>
        <fullName evidence="1">Uncharacterized protein</fullName>
    </submittedName>
</protein>
<keyword evidence="2" id="KW-1185">Reference proteome</keyword>
<evidence type="ECO:0000313" key="2">
    <source>
        <dbReference type="Proteomes" id="UP001266305"/>
    </source>
</evidence>
<proteinExistence type="predicted"/>
<accession>A0ABQ9VT31</accession>